<dbReference type="SUPFAM" id="SSF53850">
    <property type="entry name" value="Periplasmic binding protein-like II"/>
    <property type="match status" value="1"/>
</dbReference>
<dbReference type="PANTHER" id="PTHR42928">
    <property type="entry name" value="TRICARBOXYLATE-BINDING PROTEIN"/>
    <property type="match status" value="1"/>
</dbReference>
<dbReference type="EMBL" id="JAAGRN010000009">
    <property type="protein sequence ID" value="NDY84079.1"/>
    <property type="molecule type" value="Genomic_DNA"/>
</dbReference>
<dbReference type="RefSeq" id="WP_163655894.1">
    <property type="nucleotide sequence ID" value="NZ_JAAGRN010000009.1"/>
</dbReference>
<dbReference type="AlphaFoldDB" id="A0A6B2R3W0"/>
<dbReference type="Pfam" id="PF03401">
    <property type="entry name" value="TctC"/>
    <property type="match status" value="1"/>
</dbReference>
<evidence type="ECO:0000256" key="2">
    <source>
        <dbReference type="SAM" id="SignalP"/>
    </source>
</evidence>
<dbReference type="Gene3D" id="3.40.190.10">
    <property type="entry name" value="Periplasmic binding protein-like II"/>
    <property type="match status" value="1"/>
</dbReference>
<feature type="chain" id="PRO_5025565448" evidence="2">
    <location>
        <begin position="31"/>
        <end position="332"/>
    </location>
</feature>
<organism evidence="3">
    <name type="scientific">Sheuella amnicola</name>
    <dbReference type="NCBI Taxonomy" id="2707330"/>
    <lineage>
        <taxon>Bacteria</taxon>
        <taxon>Pseudomonadati</taxon>
        <taxon>Pseudomonadota</taxon>
        <taxon>Betaproteobacteria</taxon>
        <taxon>Burkholderiales</taxon>
        <taxon>Alcaligenaceae</taxon>
        <taxon>Sheuella</taxon>
    </lineage>
</organism>
<evidence type="ECO:0000313" key="3">
    <source>
        <dbReference type="EMBL" id="NDY84079.1"/>
    </source>
</evidence>
<protein>
    <submittedName>
        <fullName evidence="3">Tripartite tricarboxylate transporter substrate binding protein</fullName>
    </submittedName>
</protein>
<reference evidence="3" key="1">
    <citation type="submission" date="2020-02" db="EMBL/GenBank/DDBJ databases">
        <authorList>
            <person name="Chen W.-M."/>
        </authorList>
    </citation>
    <scope>NUCLEOTIDE SEQUENCE</scope>
    <source>
        <strain evidence="3">NBD-18</strain>
    </source>
</reference>
<comment type="similarity">
    <text evidence="1">Belongs to the UPF0065 (bug) family.</text>
</comment>
<dbReference type="InterPro" id="IPR005064">
    <property type="entry name" value="BUG"/>
</dbReference>
<dbReference type="Gene3D" id="3.40.190.150">
    <property type="entry name" value="Bordetella uptake gene, domain 1"/>
    <property type="match status" value="1"/>
</dbReference>
<gene>
    <name evidence="3" type="ORF">G3I67_12655</name>
</gene>
<dbReference type="CDD" id="cd13578">
    <property type="entry name" value="PBP2_Bug27"/>
    <property type="match status" value="1"/>
</dbReference>
<keyword evidence="2" id="KW-0732">Signal</keyword>
<evidence type="ECO:0000256" key="1">
    <source>
        <dbReference type="ARBA" id="ARBA00006987"/>
    </source>
</evidence>
<sequence>MNFIKNQSLIFKFICAAFTCLFFSNASAQASEANWPSKPIKYVVPFGTGGVSDNVARLIAQHLSIMLKQSVIVENKPGVSGIVGTQLVAKSSADGYTIMGGTITTHAVNPFFAKNLGYDPVVDFVPLAMVGTVSNVLVVPVNSKFNNVQEIIKELKRNPDSLTYGSSGAGTSQHLSGQLFQSLTGTKMRQIMYKGGSQAMVDLAGGQLDMVFETYAAAQPMIEAKKVKVLGVTSAKRLAELPNVPTISEAGVPGFEMQSWQGVFAPGGTPSQVVEKLSRNLSEIIKSPEVGIKLRAMGVEPDGRESALFAAFQKAEIAKWAKVVSDAGIKAD</sequence>
<name>A0A6B2R3W0_9BURK</name>
<dbReference type="PANTHER" id="PTHR42928:SF5">
    <property type="entry name" value="BLR1237 PROTEIN"/>
    <property type="match status" value="1"/>
</dbReference>
<dbReference type="PIRSF" id="PIRSF017082">
    <property type="entry name" value="YflP"/>
    <property type="match status" value="1"/>
</dbReference>
<accession>A0A6B2R3W0</accession>
<proteinExistence type="inferred from homology"/>
<dbReference type="InterPro" id="IPR042100">
    <property type="entry name" value="Bug_dom1"/>
</dbReference>
<comment type="caution">
    <text evidence="3">The sequence shown here is derived from an EMBL/GenBank/DDBJ whole genome shotgun (WGS) entry which is preliminary data.</text>
</comment>
<feature type="signal peptide" evidence="2">
    <location>
        <begin position="1"/>
        <end position="30"/>
    </location>
</feature>